<reference evidence="1 2" key="1">
    <citation type="submission" date="2021-06" db="EMBL/GenBank/DDBJ databases">
        <authorList>
            <person name="Palmer J.M."/>
        </authorList>
    </citation>
    <scope>NUCLEOTIDE SEQUENCE [LARGE SCALE GENOMIC DNA]</scope>
    <source>
        <strain evidence="1 2">CL_MEX2019</strain>
        <tissue evidence="1">Muscle</tissue>
    </source>
</reference>
<keyword evidence="2" id="KW-1185">Reference proteome</keyword>
<proteinExistence type="predicted"/>
<sequence length="72" mass="8292">MSSYAFIASLPQLHSNHPTWQQLPGVSWNTAMSYWDSCAKTILPLELWISAAPPELPWASWLLLCTILFRFR</sequence>
<evidence type="ECO:0000313" key="1">
    <source>
        <dbReference type="EMBL" id="MED6265193.1"/>
    </source>
</evidence>
<protein>
    <submittedName>
        <fullName evidence="1">Uncharacterized protein</fullName>
    </submittedName>
</protein>
<comment type="caution">
    <text evidence="1">The sequence shown here is derived from an EMBL/GenBank/DDBJ whole genome shotgun (WGS) entry which is preliminary data.</text>
</comment>
<name>A0ABU7CQL7_9TELE</name>
<evidence type="ECO:0000313" key="2">
    <source>
        <dbReference type="Proteomes" id="UP001352852"/>
    </source>
</evidence>
<dbReference type="Proteomes" id="UP001352852">
    <property type="component" value="Unassembled WGS sequence"/>
</dbReference>
<accession>A0ABU7CQL7</accession>
<dbReference type="EMBL" id="JAHUTJ010002378">
    <property type="protein sequence ID" value="MED6265193.1"/>
    <property type="molecule type" value="Genomic_DNA"/>
</dbReference>
<organism evidence="1 2">
    <name type="scientific">Characodon lateralis</name>
    <dbReference type="NCBI Taxonomy" id="208331"/>
    <lineage>
        <taxon>Eukaryota</taxon>
        <taxon>Metazoa</taxon>
        <taxon>Chordata</taxon>
        <taxon>Craniata</taxon>
        <taxon>Vertebrata</taxon>
        <taxon>Euteleostomi</taxon>
        <taxon>Actinopterygii</taxon>
        <taxon>Neopterygii</taxon>
        <taxon>Teleostei</taxon>
        <taxon>Neoteleostei</taxon>
        <taxon>Acanthomorphata</taxon>
        <taxon>Ovalentaria</taxon>
        <taxon>Atherinomorphae</taxon>
        <taxon>Cyprinodontiformes</taxon>
        <taxon>Goodeidae</taxon>
        <taxon>Characodon</taxon>
    </lineage>
</organism>
<gene>
    <name evidence="1" type="ORF">CHARACLAT_022926</name>
</gene>